<dbReference type="EMBL" id="GDIQ01051580">
    <property type="protein sequence ID" value="JAN43157.1"/>
    <property type="molecule type" value="Transcribed_RNA"/>
</dbReference>
<reference evidence="1" key="1">
    <citation type="submission" date="2015-10" db="EMBL/GenBank/DDBJ databases">
        <title>EvidentialGene: Evidence-directed Construction of Complete mRNA Transcriptomes without Genomes.</title>
        <authorList>
            <person name="Gilbert D.G."/>
        </authorList>
    </citation>
    <scope>NUCLEOTIDE SEQUENCE</scope>
</reference>
<name>A0A0P6CIT1_9CRUS</name>
<proteinExistence type="predicted"/>
<protein>
    <submittedName>
        <fullName evidence="1">Uncharacterized protein</fullName>
    </submittedName>
</protein>
<accession>A0A0P6CIT1</accession>
<dbReference type="AlphaFoldDB" id="A0A0P6CIT1"/>
<organism evidence="1">
    <name type="scientific">Daphnia magna</name>
    <dbReference type="NCBI Taxonomy" id="35525"/>
    <lineage>
        <taxon>Eukaryota</taxon>
        <taxon>Metazoa</taxon>
        <taxon>Ecdysozoa</taxon>
        <taxon>Arthropoda</taxon>
        <taxon>Crustacea</taxon>
        <taxon>Branchiopoda</taxon>
        <taxon>Diplostraca</taxon>
        <taxon>Cladocera</taxon>
        <taxon>Anomopoda</taxon>
        <taxon>Daphniidae</taxon>
        <taxon>Daphnia</taxon>
    </lineage>
</organism>
<evidence type="ECO:0000313" key="1">
    <source>
        <dbReference type="EMBL" id="JAN43157.1"/>
    </source>
</evidence>
<sequence length="67" mass="7754">MPDVAGGCFLLLLYILSLGMKRFTKSASIFLFFYNFFYIAYCLFSFVAFGFKKTKQIKQLLRAEQTG</sequence>